<name>A0A3G5BHP2_9VIRU</name>
<evidence type="ECO:0000313" key="1">
    <source>
        <dbReference type="EMBL" id="AYV99209.1"/>
    </source>
</evidence>
<dbReference type="EMBL" id="MH883318">
    <property type="protein sequence ID" value="AYV99209.1"/>
    <property type="molecule type" value="Genomic_DNA"/>
</dbReference>
<proteinExistence type="predicted"/>
<sequence>MSDTVFPSFDEAERPLTDAKAVEILGKRLGVGRYTNANIRNTQ</sequence>
<reference evidence="1" key="1">
    <citation type="submission" date="2018-09" db="EMBL/GenBank/DDBJ databases">
        <authorList>
            <person name="Katneni V.K."/>
            <person name="Shashi Shekhar M."/>
            <person name="Karthic K."/>
            <person name="Jangam A.K."/>
            <person name="Vijayan K.K."/>
        </authorList>
    </citation>
    <scope>NUCLEOTIDE SEQUENCE</scope>
    <source>
        <strain evidence="1">WSSV_CIBA_002</strain>
    </source>
</reference>
<protein>
    <submittedName>
        <fullName evidence="1">Wssv025</fullName>
    </submittedName>
</protein>
<accession>A0A3G5BHP2</accession>
<organism evidence="1">
    <name type="scientific">White spot syndrome virus</name>
    <dbReference type="NCBI Taxonomy" id="342409"/>
    <lineage>
        <taxon>Viruses</taxon>
        <taxon>Viruses incertae sedis</taxon>
        <taxon>Naldaviricetes</taxon>
        <taxon>Nimaviridae</taxon>
        <taxon>Whispovirus</taxon>
    </lineage>
</organism>